<protein>
    <recommendedName>
        <fullName evidence="3">F-box domain-containing protein</fullName>
    </recommendedName>
</protein>
<sequence>MDSLCSHTHNSSALTAYCNMSEISRLRRSPTIDFDILMKIIDLLADEGNQKARKAVMAMSRTCRYLRSEGVRRLFARPVRVNVVNQPHLVAPFCHFMLGDPGLHFPLLHRLAIDVELLVEEVARLLSRVLAQSSCLEHLQIDSLMDVEPPVVAIVCCAVAALTSLKHLIVGPCSSNAHRSCPRIFYDAMQNIRSPLISIHIYMPTFELPSDRILYVRDQDPIFLLSRLTGSLRSVGIGGQITVGGGIRVYTLVEELQVSCYLNGMPDLRTYMLCFPNARHLRCGFSNNSWVRHRHSDDIFREGCCFATVQEWHDYNKRDSDRHARAWPMLRSFQGSIIDAYVLSLPCRVSRLHMLSTGGERSMEYAMLSTILSQTQPSSLRLCLKVYETRGYIPILPPQSLWAGYLTELEVRFNIVKPFFDLDECFLHIEEMLRPISVTSFRLEFRCANIDVQDGETLLDHSEMDNLRDVRCGTAWYGVKFCHTQNVISQQNLYERVREIMAAIPTLRKVILLWARCYATLPNWVVGIDLDNVPHSVDRPGDWSDKWDENDKDW</sequence>
<proteinExistence type="predicted"/>
<gene>
    <name evidence="1" type="ORF">OH76DRAFT_1405846</name>
</gene>
<reference evidence="1 2" key="1">
    <citation type="journal article" date="2018" name="Biotechnol. Biofuels">
        <title>Integrative visual omics of the white-rot fungus Polyporus brumalis exposes the biotechnological potential of its oxidative enzymes for delignifying raw plant biomass.</title>
        <authorList>
            <person name="Miyauchi S."/>
            <person name="Rancon A."/>
            <person name="Drula E."/>
            <person name="Hage H."/>
            <person name="Chaduli D."/>
            <person name="Favel A."/>
            <person name="Grisel S."/>
            <person name="Henrissat B."/>
            <person name="Herpoel-Gimbert I."/>
            <person name="Ruiz-Duenas F.J."/>
            <person name="Chevret D."/>
            <person name="Hainaut M."/>
            <person name="Lin J."/>
            <person name="Wang M."/>
            <person name="Pangilinan J."/>
            <person name="Lipzen A."/>
            <person name="Lesage-Meessen L."/>
            <person name="Navarro D."/>
            <person name="Riley R."/>
            <person name="Grigoriev I.V."/>
            <person name="Zhou S."/>
            <person name="Raouche S."/>
            <person name="Rosso M.N."/>
        </authorList>
    </citation>
    <scope>NUCLEOTIDE SEQUENCE [LARGE SCALE GENOMIC DNA]</scope>
    <source>
        <strain evidence="1 2">BRFM 1820</strain>
    </source>
</reference>
<evidence type="ECO:0008006" key="3">
    <source>
        <dbReference type="Google" id="ProtNLM"/>
    </source>
</evidence>
<keyword evidence="2" id="KW-1185">Reference proteome</keyword>
<organism evidence="1 2">
    <name type="scientific">Lentinus brumalis</name>
    <dbReference type="NCBI Taxonomy" id="2498619"/>
    <lineage>
        <taxon>Eukaryota</taxon>
        <taxon>Fungi</taxon>
        <taxon>Dikarya</taxon>
        <taxon>Basidiomycota</taxon>
        <taxon>Agaricomycotina</taxon>
        <taxon>Agaricomycetes</taxon>
        <taxon>Polyporales</taxon>
        <taxon>Polyporaceae</taxon>
        <taxon>Lentinus</taxon>
    </lineage>
</organism>
<accession>A0A371D4N4</accession>
<evidence type="ECO:0000313" key="2">
    <source>
        <dbReference type="Proteomes" id="UP000256964"/>
    </source>
</evidence>
<evidence type="ECO:0000313" key="1">
    <source>
        <dbReference type="EMBL" id="RDX47506.1"/>
    </source>
</evidence>
<dbReference type="Proteomes" id="UP000256964">
    <property type="component" value="Unassembled WGS sequence"/>
</dbReference>
<name>A0A371D4N4_9APHY</name>
<dbReference type="AlphaFoldDB" id="A0A371D4N4"/>
<dbReference type="EMBL" id="KZ857418">
    <property type="protein sequence ID" value="RDX47506.1"/>
    <property type="molecule type" value="Genomic_DNA"/>
</dbReference>
<dbReference type="OrthoDB" id="2757830at2759"/>